<dbReference type="InterPro" id="IPR050147">
    <property type="entry name" value="Ser/Thr_Dehydratase"/>
</dbReference>
<keyword evidence="20" id="KW-1185">Reference proteome</keyword>
<dbReference type="GO" id="GO:0003941">
    <property type="term" value="F:L-serine ammonia-lyase activity"/>
    <property type="evidence" value="ECO:0007669"/>
    <property type="project" value="UniProtKB-EC"/>
</dbReference>
<evidence type="ECO:0000256" key="2">
    <source>
        <dbReference type="ARBA" id="ARBA00010869"/>
    </source>
</evidence>
<dbReference type="GO" id="GO:0006567">
    <property type="term" value="P:L-threonine catabolic process"/>
    <property type="evidence" value="ECO:0007669"/>
    <property type="project" value="TreeGrafter"/>
</dbReference>
<comment type="catalytic activity">
    <reaction evidence="11">
        <text>L-serine = D-serine</text>
        <dbReference type="Rhea" id="RHEA:10980"/>
        <dbReference type="ChEBI" id="CHEBI:33384"/>
        <dbReference type="ChEBI" id="CHEBI:35247"/>
        <dbReference type="EC" id="5.1.1.18"/>
    </reaction>
</comment>
<comment type="catalytic activity">
    <reaction evidence="9">
        <text>L-serine = pyruvate + NH4(+)</text>
        <dbReference type="Rhea" id="RHEA:19169"/>
        <dbReference type="ChEBI" id="CHEBI:15361"/>
        <dbReference type="ChEBI" id="CHEBI:28938"/>
        <dbReference type="ChEBI" id="CHEBI:33384"/>
        <dbReference type="EC" id="4.3.1.17"/>
    </reaction>
</comment>
<dbReference type="InterPro" id="IPR036052">
    <property type="entry name" value="TrpB-like_PALP_sf"/>
</dbReference>
<dbReference type="EC" id="4.3.1.17" evidence="3"/>
<proteinExistence type="inferred from homology"/>
<dbReference type="GO" id="GO:0009097">
    <property type="term" value="P:isoleucine biosynthetic process"/>
    <property type="evidence" value="ECO:0007669"/>
    <property type="project" value="TreeGrafter"/>
</dbReference>
<dbReference type="FunFam" id="3.40.50.1100:FF:000007">
    <property type="entry name" value="L-threonine dehydratase catabolic TdcB"/>
    <property type="match status" value="1"/>
</dbReference>
<evidence type="ECO:0000256" key="1">
    <source>
        <dbReference type="ARBA" id="ARBA00001933"/>
    </source>
</evidence>
<evidence type="ECO:0000256" key="6">
    <source>
        <dbReference type="ARBA" id="ARBA00031418"/>
    </source>
</evidence>
<dbReference type="Gene3D" id="3.30.70.260">
    <property type="match status" value="1"/>
</dbReference>
<dbReference type="Gene3D" id="3.40.50.1100">
    <property type="match status" value="2"/>
</dbReference>
<evidence type="ECO:0000256" key="15">
    <source>
        <dbReference type="ARBA" id="ARBA00070760"/>
    </source>
</evidence>
<evidence type="ECO:0000256" key="7">
    <source>
        <dbReference type="ARBA" id="ARBA00041766"/>
    </source>
</evidence>
<evidence type="ECO:0000256" key="16">
    <source>
        <dbReference type="ARBA" id="ARBA00076108"/>
    </source>
</evidence>
<dbReference type="FunFam" id="3.40.50.1100:FF:000041">
    <property type="entry name" value="Threonine ammonia-lyase, variant"/>
    <property type="match status" value="1"/>
</dbReference>
<organism evidence="20 21">
    <name type="scientific">Panagrellus redivivus</name>
    <name type="common">Microworm</name>
    <dbReference type="NCBI Taxonomy" id="6233"/>
    <lineage>
        <taxon>Eukaryota</taxon>
        <taxon>Metazoa</taxon>
        <taxon>Ecdysozoa</taxon>
        <taxon>Nematoda</taxon>
        <taxon>Chromadorea</taxon>
        <taxon>Rhabditida</taxon>
        <taxon>Tylenchina</taxon>
        <taxon>Panagrolaimomorpha</taxon>
        <taxon>Panagrolaimoidea</taxon>
        <taxon>Panagrolaimidae</taxon>
        <taxon>Panagrellus</taxon>
    </lineage>
</organism>
<evidence type="ECO:0000256" key="14">
    <source>
        <dbReference type="ARBA" id="ARBA00066592"/>
    </source>
</evidence>
<evidence type="ECO:0000256" key="9">
    <source>
        <dbReference type="ARBA" id="ARBA00049406"/>
    </source>
</evidence>
<evidence type="ECO:0000256" key="5">
    <source>
        <dbReference type="ARBA" id="ARBA00023239"/>
    </source>
</evidence>
<evidence type="ECO:0000313" key="20">
    <source>
        <dbReference type="Proteomes" id="UP000492821"/>
    </source>
</evidence>
<evidence type="ECO:0000256" key="18">
    <source>
        <dbReference type="ARBA" id="ARBA00081761"/>
    </source>
</evidence>
<comment type="function">
    <text evidence="12">Catalyzes the synthesis of D-serine from L-serine. D-serine is a key coagonist with glutamate at NMDA receptors. Has dehydratase activity towards both L-serine and D-serine.</text>
</comment>
<name>A0A7E4VS92_PANRE</name>
<dbReference type="PANTHER" id="PTHR48078">
    <property type="entry name" value="THREONINE DEHYDRATASE, MITOCHONDRIAL-RELATED"/>
    <property type="match status" value="1"/>
</dbReference>
<reference evidence="20" key="1">
    <citation type="journal article" date="2013" name="Genetics">
        <title>The draft genome and transcriptome of Panagrellus redivivus are shaped by the harsh demands of a free-living lifestyle.</title>
        <authorList>
            <person name="Srinivasan J."/>
            <person name="Dillman A.R."/>
            <person name="Macchietto M.G."/>
            <person name="Heikkinen L."/>
            <person name="Lakso M."/>
            <person name="Fracchia K.M."/>
            <person name="Antoshechkin I."/>
            <person name="Mortazavi A."/>
            <person name="Wong G."/>
            <person name="Sternberg P.W."/>
        </authorList>
    </citation>
    <scope>NUCLEOTIDE SEQUENCE [LARGE SCALE GENOMIC DNA]</scope>
    <source>
        <strain evidence="20">MT8872</strain>
    </source>
</reference>
<dbReference type="SUPFAM" id="SSF53686">
    <property type="entry name" value="Tryptophan synthase beta subunit-like PLP-dependent enzymes"/>
    <property type="match status" value="1"/>
</dbReference>
<sequence length="446" mass="48481">MRFVSAFHRFNQLKHTVRRLSTDCGNPIVPDDPFCDPNNPKKLQFATISSALYTIKDGIQRTELRRSLKLSQYTESTVFLKMELNQATGSFKERGARWALLRLTDEQRAQGVWAASAGNHALALSYHGKRLGIPVNVVMPRHAPLMKIDYCTKLKANVIVKGKDLTAAKTFALQKAHEAGAPYINGYDHVDILAGAGTIGLEILDQVKDLDAIIVPVGGGGLLAGVACAVKTLYPNVLVIGVESEACPGFSASLAAGRPTLTPSEPSLADGLAVPVVGVNAFETAKDYVDKVVTVDEQHIALAILRLAEWEKVVVEGAAATTVAAILANKLPELKDKRVAAILTGGNIDSTVLGRCIDRGLVFDHRLIRFKVIVSDRPGGISELSQIIATTGASVKDMFMERAWLRQDAFSVSVKVVAETRNREHVKELEEALRKRYEDVAFTFSD</sequence>
<dbReference type="EC" id="5.1.1.18" evidence="14"/>
<evidence type="ECO:0000256" key="13">
    <source>
        <dbReference type="ARBA" id="ARBA00066349"/>
    </source>
</evidence>
<dbReference type="GO" id="GO:0030378">
    <property type="term" value="F:serine racemase activity"/>
    <property type="evidence" value="ECO:0007669"/>
    <property type="project" value="UniProtKB-EC"/>
</dbReference>
<protein>
    <recommendedName>
        <fullName evidence="15">Serine racemase</fullName>
        <ecNumber evidence="3">4.3.1.17</ecNumber>
        <ecNumber evidence="13">4.3.1.18</ecNumber>
        <ecNumber evidence="14">5.1.1.18</ecNumber>
    </recommendedName>
    <alternativeName>
        <fullName evidence="16">D-serine ammonia-lyase</fullName>
    </alternativeName>
    <alternativeName>
        <fullName evidence="18">D-serine dehydratase</fullName>
    </alternativeName>
    <alternativeName>
        <fullName evidence="17">L-serine ammonia-lyase</fullName>
    </alternativeName>
    <alternativeName>
        <fullName evidence="7">L-serine deaminase</fullName>
    </alternativeName>
    <alternativeName>
        <fullName evidence="6">L-serine dehydratase</fullName>
    </alternativeName>
    <alternativeName>
        <fullName evidence="8">L-threonine dehydratase</fullName>
    </alternativeName>
</protein>
<dbReference type="Pfam" id="PF00291">
    <property type="entry name" value="PALP"/>
    <property type="match status" value="1"/>
</dbReference>
<evidence type="ECO:0000256" key="8">
    <source>
        <dbReference type="ARBA" id="ARBA00042605"/>
    </source>
</evidence>
<dbReference type="GO" id="GO:0006565">
    <property type="term" value="P:L-serine catabolic process"/>
    <property type="evidence" value="ECO:0007669"/>
    <property type="project" value="TreeGrafter"/>
</dbReference>
<comment type="similarity">
    <text evidence="2">Belongs to the serine/threonine dehydratase family.</text>
</comment>
<comment type="catalytic activity">
    <reaction evidence="10">
        <text>D-serine = pyruvate + NH4(+)</text>
        <dbReference type="Rhea" id="RHEA:13977"/>
        <dbReference type="ChEBI" id="CHEBI:15361"/>
        <dbReference type="ChEBI" id="CHEBI:28938"/>
        <dbReference type="ChEBI" id="CHEBI:35247"/>
        <dbReference type="EC" id="4.3.1.18"/>
    </reaction>
</comment>
<dbReference type="InterPro" id="IPR044561">
    <property type="entry name" value="ACT_ThrD-II-like"/>
</dbReference>
<evidence type="ECO:0000259" key="19">
    <source>
        <dbReference type="Pfam" id="PF00291"/>
    </source>
</evidence>
<dbReference type="GO" id="GO:0070178">
    <property type="term" value="P:D-serine metabolic process"/>
    <property type="evidence" value="ECO:0007669"/>
    <property type="project" value="UniProtKB-ARBA"/>
</dbReference>
<evidence type="ECO:0000256" key="3">
    <source>
        <dbReference type="ARBA" id="ARBA00012093"/>
    </source>
</evidence>
<dbReference type="InterPro" id="IPR001926">
    <property type="entry name" value="TrpB-like_PALP"/>
</dbReference>
<evidence type="ECO:0000256" key="11">
    <source>
        <dbReference type="ARBA" id="ARBA00051769"/>
    </source>
</evidence>
<feature type="domain" description="Tryptophan synthase beta chain-like PALP" evidence="19">
    <location>
        <begin position="55"/>
        <end position="345"/>
    </location>
</feature>
<evidence type="ECO:0000256" key="17">
    <source>
        <dbReference type="ARBA" id="ARBA00081060"/>
    </source>
</evidence>
<dbReference type="GO" id="GO:0008721">
    <property type="term" value="F:D-serine ammonia-lyase activity"/>
    <property type="evidence" value="ECO:0007669"/>
    <property type="project" value="UniProtKB-EC"/>
</dbReference>
<dbReference type="AlphaFoldDB" id="A0A7E4VS92"/>
<dbReference type="EC" id="4.3.1.18" evidence="13"/>
<dbReference type="GO" id="GO:0030170">
    <property type="term" value="F:pyridoxal phosphate binding"/>
    <property type="evidence" value="ECO:0007669"/>
    <property type="project" value="UniProtKB-ARBA"/>
</dbReference>
<keyword evidence="4" id="KW-0663">Pyridoxal phosphate</keyword>
<dbReference type="PANTHER" id="PTHR48078:SF19">
    <property type="entry name" value="ACT DOMAIN-CONTAINING PROTEIN"/>
    <property type="match status" value="1"/>
</dbReference>
<reference evidence="21" key="2">
    <citation type="submission" date="2020-10" db="UniProtKB">
        <authorList>
            <consortium name="WormBaseParasite"/>
        </authorList>
    </citation>
    <scope>IDENTIFICATION</scope>
</reference>
<evidence type="ECO:0000313" key="21">
    <source>
        <dbReference type="WBParaSite" id="Pan_g2635.t1"/>
    </source>
</evidence>
<evidence type="ECO:0000256" key="4">
    <source>
        <dbReference type="ARBA" id="ARBA00022898"/>
    </source>
</evidence>
<dbReference type="Proteomes" id="UP000492821">
    <property type="component" value="Unassembled WGS sequence"/>
</dbReference>
<dbReference type="CDD" id="cd04886">
    <property type="entry name" value="ACT_ThrD-II-like"/>
    <property type="match status" value="1"/>
</dbReference>
<dbReference type="GO" id="GO:0005524">
    <property type="term" value="F:ATP binding"/>
    <property type="evidence" value="ECO:0007669"/>
    <property type="project" value="UniProtKB-ARBA"/>
</dbReference>
<accession>A0A7E4VS92</accession>
<dbReference type="WBParaSite" id="Pan_g2635.t1">
    <property type="protein sequence ID" value="Pan_g2635.t1"/>
    <property type="gene ID" value="Pan_g2635"/>
</dbReference>
<dbReference type="GO" id="GO:0004794">
    <property type="term" value="F:threonine deaminase activity"/>
    <property type="evidence" value="ECO:0007669"/>
    <property type="project" value="TreeGrafter"/>
</dbReference>
<evidence type="ECO:0000256" key="12">
    <source>
        <dbReference type="ARBA" id="ARBA00056426"/>
    </source>
</evidence>
<comment type="cofactor">
    <cofactor evidence="1">
        <name>pyridoxal 5'-phosphate</name>
        <dbReference type="ChEBI" id="CHEBI:597326"/>
    </cofactor>
</comment>
<dbReference type="CDD" id="cd01562">
    <property type="entry name" value="Thr-dehyd"/>
    <property type="match status" value="1"/>
</dbReference>
<keyword evidence="5" id="KW-0456">Lyase</keyword>
<evidence type="ECO:0000256" key="10">
    <source>
        <dbReference type="ARBA" id="ARBA00050422"/>
    </source>
</evidence>